<comment type="caution">
    <text evidence="4">The sequence shown here is derived from an EMBL/GenBank/DDBJ whole genome shotgun (WGS) entry which is preliminary data.</text>
</comment>
<dbReference type="Proteomes" id="UP000243579">
    <property type="component" value="Unassembled WGS sequence"/>
</dbReference>
<keyword evidence="1" id="KW-0479">Metal-binding</keyword>
<keyword evidence="5" id="KW-1185">Reference proteome</keyword>
<keyword evidence="2" id="KW-0106">Calcium</keyword>
<dbReference type="PANTHER" id="PTHR45911">
    <property type="entry name" value="C2 DOMAIN-CONTAINING PROTEIN"/>
    <property type="match status" value="1"/>
</dbReference>
<dbReference type="GO" id="GO:0046872">
    <property type="term" value="F:metal ion binding"/>
    <property type="evidence" value="ECO:0007669"/>
    <property type="project" value="UniProtKB-KW"/>
</dbReference>
<dbReference type="PANTHER" id="PTHR45911:SF7">
    <property type="entry name" value="C2 DOMAIN-CONTAINING PROTEIN"/>
    <property type="match status" value="1"/>
</dbReference>
<sequence length="277" mass="31339">MTDARLLRITLHAAKDLAAADYTFGGFSRGKSDPYVVLRVGDQRFRSTCIASTLNPNWGAEVFEFTLTESAMYAQALVVEVYDHDLFNADDLIGTAVQALAQFELEKGPRTVAWPLDVPDSFLDQKVQSTLHVSIHVTVPDGIVSELVEEMIESQKWLPFKGWSPHKMIKTKEPVIPAGYTSAVGWVISLHEQRGDPDNNNDDDLCHEGWLYAAGMEGPWYKSSRNHPTAVCRKRVWTKTYMKTRRTLTTTQQDETIDAILDKYGLKDDDEDNQWLQ</sequence>
<dbReference type="InterPro" id="IPR000008">
    <property type="entry name" value="C2_dom"/>
</dbReference>
<gene>
    <name evidence="4" type="ORF">ACHHYP_12614</name>
</gene>
<evidence type="ECO:0000313" key="4">
    <source>
        <dbReference type="EMBL" id="OQR97189.1"/>
    </source>
</evidence>
<dbReference type="Gene3D" id="2.60.40.150">
    <property type="entry name" value="C2 domain"/>
    <property type="match status" value="1"/>
</dbReference>
<protein>
    <submittedName>
        <fullName evidence="4">C2 domain-containing protein</fullName>
    </submittedName>
</protein>
<evidence type="ECO:0000259" key="3">
    <source>
        <dbReference type="PROSITE" id="PS50004"/>
    </source>
</evidence>
<accession>A0A1V9ZGS5</accession>
<dbReference type="Pfam" id="PF00168">
    <property type="entry name" value="C2"/>
    <property type="match status" value="1"/>
</dbReference>
<dbReference type="STRING" id="1202772.A0A1V9ZGS5"/>
<dbReference type="OrthoDB" id="270970at2759"/>
<organism evidence="4 5">
    <name type="scientific">Achlya hypogyna</name>
    <name type="common">Oomycete</name>
    <name type="synonym">Protoachlya hypogyna</name>
    <dbReference type="NCBI Taxonomy" id="1202772"/>
    <lineage>
        <taxon>Eukaryota</taxon>
        <taxon>Sar</taxon>
        <taxon>Stramenopiles</taxon>
        <taxon>Oomycota</taxon>
        <taxon>Saprolegniomycetes</taxon>
        <taxon>Saprolegniales</taxon>
        <taxon>Achlyaceae</taxon>
        <taxon>Achlya</taxon>
    </lineage>
</organism>
<evidence type="ECO:0000313" key="5">
    <source>
        <dbReference type="Proteomes" id="UP000243579"/>
    </source>
</evidence>
<reference evidence="4 5" key="1">
    <citation type="journal article" date="2014" name="Genome Biol. Evol.">
        <title>The secreted proteins of Achlya hypogyna and Thraustotheca clavata identify the ancestral oomycete secretome and reveal gene acquisitions by horizontal gene transfer.</title>
        <authorList>
            <person name="Misner I."/>
            <person name="Blouin N."/>
            <person name="Leonard G."/>
            <person name="Richards T.A."/>
            <person name="Lane C.E."/>
        </authorList>
    </citation>
    <scope>NUCLEOTIDE SEQUENCE [LARGE SCALE GENOMIC DNA]</scope>
    <source>
        <strain evidence="4 5">ATCC 48635</strain>
    </source>
</reference>
<proteinExistence type="predicted"/>
<evidence type="ECO:0000256" key="1">
    <source>
        <dbReference type="ARBA" id="ARBA00022723"/>
    </source>
</evidence>
<name>A0A1V9ZGS5_ACHHY</name>
<dbReference type="InterPro" id="IPR035892">
    <property type="entry name" value="C2_domain_sf"/>
</dbReference>
<dbReference type="SUPFAM" id="SSF49562">
    <property type="entry name" value="C2 domain (Calcium/lipid-binding domain, CaLB)"/>
    <property type="match status" value="1"/>
</dbReference>
<feature type="domain" description="C2" evidence="3">
    <location>
        <begin position="1"/>
        <end position="115"/>
    </location>
</feature>
<dbReference type="AlphaFoldDB" id="A0A1V9ZGS5"/>
<dbReference type="SMART" id="SM00239">
    <property type="entry name" value="C2"/>
    <property type="match status" value="1"/>
</dbReference>
<dbReference type="PROSITE" id="PS50004">
    <property type="entry name" value="C2"/>
    <property type="match status" value="1"/>
</dbReference>
<evidence type="ECO:0000256" key="2">
    <source>
        <dbReference type="ARBA" id="ARBA00022837"/>
    </source>
</evidence>
<dbReference type="EMBL" id="JNBR01000121">
    <property type="protein sequence ID" value="OQR97189.1"/>
    <property type="molecule type" value="Genomic_DNA"/>
</dbReference>